<evidence type="ECO:0000313" key="13">
    <source>
        <dbReference type="Proteomes" id="UP000191024"/>
    </source>
</evidence>
<accession>A0A1G4IWT9</accession>
<dbReference type="GO" id="GO:0005789">
    <property type="term" value="C:endoplasmic reticulum membrane"/>
    <property type="evidence" value="ECO:0007669"/>
    <property type="project" value="UniProtKB-SubCell"/>
</dbReference>
<feature type="domain" description="Sec20 C-terminal" evidence="11">
    <location>
        <begin position="181"/>
        <end position="272"/>
    </location>
</feature>
<evidence type="ECO:0000256" key="4">
    <source>
        <dbReference type="ARBA" id="ARBA00022824"/>
    </source>
</evidence>
<evidence type="ECO:0000259" key="11">
    <source>
        <dbReference type="Pfam" id="PF03908"/>
    </source>
</evidence>
<feature type="region of interest" description="Disordered" evidence="10">
    <location>
        <begin position="150"/>
        <end position="178"/>
    </location>
</feature>
<name>A0A1G4IWT9_9SACH</name>
<dbReference type="STRING" id="1230905.A0A1G4IWT9"/>
<keyword evidence="4" id="KW-0256">Endoplasmic reticulum</keyword>
<evidence type="ECO:0000256" key="9">
    <source>
        <dbReference type="ARBA" id="ARBA00037934"/>
    </source>
</evidence>
<sequence>MLDQQYMSEIIRQMDTVNKIWGSIPEDNFNQVVKDARKLAIDLAGNHCNQDEKRDKMLEYDKLVGILTVCVNQMHGDVDVKLGEDLQVSFKHGVQATGPSFAAHVSELVRAANFIGVFERRFKETLRAEASNSKAQLSRQLQERIAEYQKAQMGDTESISEAGSSVGKKEEPKSTRDQLLSTNQRITASLMRSNNVLKSSVLQSELNISELEQQTHSLQTLGNRFDALGGILTTSSTMIKAINNASQQEQRQIYASLGFLVLCMSWVLWRRIFKGPFKLIIWLWFRFFRSVLVTLGALPGRQRARACAGGSLSCASLVSHTLGSVVSSVAKTATTSATDFADRFGGLETAIDLAFDSVHDEL</sequence>
<dbReference type="Pfam" id="PF03908">
    <property type="entry name" value="Sec20"/>
    <property type="match status" value="1"/>
</dbReference>
<evidence type="ECO:0000256" key="1">
    <source>
        <dbReference type="ARBA" id="ARBA00004163"/>
    </source>
</evidence>
<dbReference type="GO" id="GO:0005484">
    <property type="term" value="F:SNAP receptor activity"/>
    <property type="evidence" value="ECO:0007669"/>
    <property type="project" value="InterPro"/>
</dbReference>
<dbReference type="AlphaFoldDB" id="A0A1G4IWT9"/>
<keyword evidence="13" id="KW-1185">Reference proteome</keyword>
<protein>
    <submittedName>
        <fullName evidence="12">LAMI_0B06348g1_1</fullName>
    </submittedName>
</protein>
<reference evidence="12 13" key="1">
    <citation type="submission" date="2016-03" db="EMBL/GenBank/DDBJ databases">
        <authorList>
            <person name="Devillers H."/>
        </authorList>
    </citation>
    <scope>NUCLEOTIDE SEQUENCE [LARGE SCALE GENOMIC DNA]</scope>
    <source>
        <strain evidence="12">CBS 11717</strain>
    </source>
</reference>
<evidence type="ECO:0000256" key="6">
    <source>
        <dbReference type="ARBA" id="ARBA00022989"/>
    </source>
</evidence>
<comment type="subcellular location">
    <subcellularLocation>
        <location evidence="1">Endoplasmic reticulum membrane</location>
        <topology evidence="1">Single-pass type IV membrane protein</topology>
    </subcellularLocation>
</comment>
<dbReference type="EMBL" id="LT598464">
    <property type="protein sequence ID" value="SCU81460.1"/>
    <property type="molecule type" value="Genomic_DNA"/>
</dbReference>
<dbReference type="Proteomes" id="UP000191024">
    <property type="component" value="Chromosome B"/>
</dbReference>
<evidence type="ECO:0000256" key="10">
    <source>
        <dbReference type="SAM" id="MobiDB-lite"/>
    </source>
</evidence>
<evidence type="ECO:0000256" key="7">
    <source>
        <dbReference type="ARBA" id="ARBA00023054"/>
    </source>
</evidence>
<feature type="compositionally biased region" description="Basic and acidic residues" evidence="10">
    <location>
        <begin position="167"/>
        <end position="176"/>
    </location>
</feature>
<dbReference type="GO" id="GO:0031201">
    <property type="term" value="C:SNARE complex"/>
    <property type="evidence" value="ECO:0007669"/>
    <property type="project" value="TreeGrafter"/>
</dbReference>
<proteinExistence type="inferred from homology"/>
<dbReference type="OrthoDB" id="46868at2759"/>
<evidence type="ECO:0000256" key="5">
    <source>
        <dbReference type="ARBA" id="ARBA00022892"/>
    </source>
</evidence>
<comment type="similarity">
    <text evidence="9">Belongs to the SEC20 family.</text>
</comment>
<keyword evidence="7" id="KW-0175">Coiled coil</keyword>
<dbReference type="InterPro" id="IPR056173">
    <property type="entry name" value="Sec20_C"/>
</dbReference>
<keyword evidence="6" id="KW-1133">Transmembrane helix</keyword>
<evidence type="ECO:0000256" key="2">
    <source>
        <dbReference type="ARBA" id="ARBA00022448"/>
    </source>
</evidence>
<evidence type="ECO:0000313" key="12">
    <source>
        <dbReference type="EMBL" id="SCU81460.1"/>
    </source>
</evidence>
<evidence type="ECO:0000256" key="3">
    <source>
        <dbReference type="ARBA" id="ARBA00022692"/>
    </source>
</evidence>
<keyword evidence="3" id="KW-0812">Transmembrane</keyword>
<dbReference type="InterPro" id="IPR005606">
    <property type="entry name" value="Sec20"/>
</dbReference>
<dbReference type="PANTHER" id="PTHR12825">
    <property type="entry name" value="BNIP1-RELATED"/>
    <property type="match status" value="1"/>
</dbReference>
<organism evidence="12 13">
    <name type="scientific">Lachancea mirantina</name>
    <dbReference type="NCBI Taxonomy" id="1230905"/>
    <lineage>
        <taxon>Eukaryota</taxon>
        <taxon>Fungi</taxon>
        <taxon>Dikarya</taxon>
        <taxon>Ascomycota</taxon>
        <taxon>Saccharomycotina</taxon>
        <taxon>Saccharomycetes</taxon>
        <taxon>Saccharomycetales</taxon>
        <taxon>Saccharomycetaceae</taxon>
        <taxon>Lachancea</taxon>
    </lineage>
</organism>
<keyword evidence="2" id="KW-0813">Transport</keyword>
<keyword evidence="5" id="KW-0931">ER-Golgi transport</keyword>
<dbReference type="PANTHER" id="PTHR12825:SF0">
    <property type="entry name" value="VESICLE TRANSPORT PROTEIN SEC20"/>
    <property type="match status" value="1"/>
</dbReference>
<evidence type="ECO:0000256" key="8">
    <source>
        <dbReference type="ARBA" id="ARBA00023136"/>
    </source>
</evidence>
<dbReference type="GO" id="GO:0006890">
    <property type="term" value="P:retrograde vesicle-mediated transport, Golgi to endoplasmic reticulum"/>
    <property type="evidence" value="ECO:0007669"/>
    <property type="project" value="InterPro"/>
</dbReference>
<keyword evidence="8" id="KW-0472">Membrane</keyword>
<gene>
    <name evidence="12" type="ORF">LAMI_0B06348G</name>
</gene>